<accession>H1YE89</accession>
<dbReference type="HOGENOM" id="CLU_152424_0_0_10"/>
<proteinExistence type="predicted"/>
<dbReference type="STRING" id="714943.Mucpa_2012"/>
<organism evidence="1 2">
    <name type="scientific">Mucilaginibacter paludis DSM 18603</name>
    <dbReference type="NCBI Taxonomy" id="714943"/>
    <lineage>
        <taxon>Bacteria</taxon>
        <taxon>Pseudomonadati</taxon>
        <taxon>Bacteroidota</taxon>
        <taxon>Sphingobacteriia</taxon>
        <taxon>Sphingobacteriales</taxon>
        <taxon>Sphingobacteriaceae</taxon>
        <taxon>Mucilaginibacter</taxon>
    </lineage>
</organism>
<evidence type="ECO:0000313" key="2">
    <source>
        <dbReference type="Proteomes" id="UP000002774"/>
    </source>
</evidence>
<dbReference type="Proteomes" id="UP000002774">
    <property type="component" value="Chromosome"/>
</dbReference>
<dbReference type="EMBL" id="CM001403">
    <property type="protein sequence ID" value="EHQ26152.1"/>
    <property type="molecule type" value="Genomic_DNA"/>
</dbReference>
<reference evidence="1" key="1">
    <citation type="submission" date="2011-09" db="EMBL/GenBank/DDBJ databases">
        <title>The permanent draft genome of Mucilaginibacter paludis DSM 18603.</title>
        <authorList>
            <consortium name="US DOE Joint Genome Institute (JGI-PGF)"/>
            <person name="Lucas S."/>
            <person name="Han J."/>
            <person name="Lapidus A."/>
            <person name="Bruce D."/>
            <person name="Goodwin L."/>
            <person name="Pitluck S."/>
            <person name="Peters L."/>
            <person name="Kyrpides N."/>
            <person name="Mavromatis K."/>
            <person name="Ivanova N."/>
            <person name="Mikhailova N."/>
            <person name="Held B."/>
            <person name="Detter J.C."/>
            <person name="Tapia R."/>
            <person name="Han C."/>
            <person name="Land M."/>
            <person name="Hauser L."/>
            <person name="Markowitz V."/>
            <person name="Cheng J.-F."/>
            <person name="Hugenholtz P."/>
            <person name="Woyke T."/>
            <person name="Wu D."/>
            <person name="Tindall B."/>
            <person name="Brambilla E."/>
            <person name="Klenk H.-P."/>
            <person name="Eisen J.A."/>
        </authorList>
    </citation>
    <scope>NUCLEOTIDE SEQUENCE [LARGE SCALE GENOMIC DNA]</scope>
    <source>
        <strain evidence="1">DSM 18603</strain>
    </source>
</reference>
<keyword evidence="2" id="KW-1185">Reference proteome</keyword>
<dbReference type="eggNOG" id="ENOG50316W6">
    <property type="taxonomic scope" value="Bacteria"/>
</dbReference>
<protein>
    <submittedName>
        <fullName evidence="1">Uncharacterized protein</fullName>
    </submittedName>
</protein>
<evidence type="ECO:0000313" key="1">
    <source>
        <dbReference type="EMBL" id="EHQ26152.1"/>
    </source>
</evidence>
<dbReference type="AlphaFoldDB" id="H1YE89"/>
<gene>
    <name evidence="1" type="ORF">Mucpa_2012</name>
</gene>
<sequence length="128" mass="14805">MLIIMKSISQYNNVEKARTLHQLFPSAVKGFIAFAKAHAQNTIDHKDELSKNWGSQPFTFDFWLQLAEEVVKKTKFYNGKLVTNGKLFSEQLFDGYLAIYTNNCFDLYSRQKDCPVKFKQAIALFILP</sequence>
<name>H1YE89_9SPHI</name>